<organism evidence="1 2">
    <name type="scientific">Athelia psychrophila</name>
    <dbReference type="NCBI Taxonomy" id="1759441"/>
    <lineage>
        <taxon>Eukaryota</taxon>
        <taxon>Fungi</taxon>
        <taxon>Dikarya</taxon>
        <taxon>Basidiomycota</taxon>
        <taxon>Agaricomycotina</taxon>
        <taxon>Agaricomycetes</taxon>
        <taxon>Agaricomycetidae</taxon>
        <taxon>Atheliales</taxon>
        <taxon>Atheliaceae</taxon>
        <taxon>Athelia</taxon>
    </lineage>
</organism>
<evidence type="ECO:0008006" key="3">
    <source>
        <dbReference type="Google" id="ProtNLM"/>
    </source>
</evidence>
<name>A0A166RRV1_9AGAM</name>
<dbReference type="AlphaFoldDB" id="A0A166RRV1"/>
<keyword evidence="2" id="KW-1185">Reference proteome</keyword>
<reference evidence="1 2" key="1">
    <citation type="journal article" date="2016" name="Mol. Biol. Evol.">
        <title>Comparative Genomics of Early-Diverging Mushroom-Forming Fungi Provides Insights into the Origins of Lignocellulose Decay Capabilities.</title>
        <authorList>
            <person name="Nagy L.G."/>
            <person name="Riley R."/>
            <person name="Tritt A."/>
            <person name="Adam C."/>
            <person name="Daum C."/>
            <person name="Floudas D."/>
            <person name="Sun H."/>
            <person name="Yadav J.S."/>
            <person name="Pangilinan J."/>
            <person name="Larsson K.H."/>
            <person name="Matsuura K."/>
            <person name="Barry K."/>
            <person name="Labutti K."/>
            <person name="Kuo R."/>
            <person name="Ohm R.A."/>
            <person name="Bhattacharya S.S."/>
            <person name="Shirouzu T."/>
            <person name="Yoshinaga Y."/>
            <person name="Martin F.M."/>
            <person name="Grigoriev I.V."/>
            <person name="Hibbett D.S."/>
        </authorList>
    </citation>
    <scope>NUCLEOTIDE SEQUENCE [LARGE SCALE GENOMIC DNA]</scope>
    <source>
        <strain evidence="1 2">CBS 109695</strain>
    </source>
</reference>
<dbReference type="OrthoDB" id="3266199at2759"/>
<dbReference type="Proteomes" id="UP000076532">
    <property type="component" value="Unassembled WGS sequence"/>
</dbReference>
<evidence type="ECO:0000313" key="2">
    <source>
        <dbReference type="Proteomes" id="UP000076532"/>
    </source>
</evidence>
<evidence type="ECO:0000313" key="1">
    <source>
        <dbReference type="EMBL" id="KZP28585.1"/>
    </source>
</evidence>
<gene>
    <name evidence="1" type="ORF">FIBSPDRAFT_816936</name>
</gene>
<dbReference type="EMBL" id="KV417502">
    <property type="protein sequence ID" value="KZP28585.1"/>
    <property type="molecule type" value="Genomic_DNA"/>
</dbReference>
<accession>A0A166RRV1</accession>
<proteinExistence type="predicted"/>
<sequence length="487" mass="54946">MKYSIGDTILYKIQPLTDFTLSNQHRADAYGTLFAQGPGVIVELFETLDAGATAKIHQFKGVQSQHDEVLYCFEDTALIPIHHIIEHCTIYSAPQPSEPTSGPRYHCSYAIYMHECFWQTFDWESHREKALSRRSQGLSSNELWNVVKKPGDHVQTGMTDLPKVTHITNVDDGKTVDPKRLDAEIWLESLSKDSQAAGSPSQTNNHAVSFEATAIDTALLAPDSRRYDPAFADPEATVVLTSFDDVSYRMHPVILRTSSNLPPIDADLDEYSDVLGRLLRMISGLGAGNWKTLEDVEEVLAAVHKYGMTGPILDIRCTVLSSFFVEQPLRAFVVAARYGWEDEAKLASKHTLQISIHDEQHALLLEQTPSNYLTRLLRLHRTRRDKFRAHISRDNRCFGVEACPCCQESHSQENAPALRNLMNSMVWEMDRQPAGLDLISGQWKEWPAYEARQLCPKFPGSNVKEAEYEQRIMQDLKAGIECLPSTI</sequence>
<protein>
    <recommendedName>
        <fullName evidence="3">BTB domain-containing protein</fullName>
    </recommendedName>
</protein>